<dbReference type="PANTHER" id="PTHR43464">
    <property type="entry name" value="METHYLTRANSFERASE"/>
    <property type="match status" value="1"/>
</dbReference>
<evidence type="ECO:0000313" key="3">
    <source>
        <dbReference type="Proteomes" id="UP000337189"/>
    </source>
</evidence>
<organism evidence="2 3">
    <name type="scientific">Pandoraea communis</name>
    <dbReference type="NCBI Taxonomy" id="2508297"/>
    <lineage>
        <taxon>Bacteria</taxon>
        <taxon>Pseudomonadati</taxon>
        <taxon>Pseudomonadota</taxon>
        <taxon>Betaproteobacteria</taxon>
        <taxon>Burkholderiales</taxon>
        <taxon>Burkholderiaceae</taxon>
        <taxon>Pandoraea</taxon>
    </lineage>
</organism>
<dbReference type="InterPro" id="IPR013216">
    <property type="entry name" value="Methyltransf_11"/>
</dbReference>
<dbReference type="InterPro" id="IPR029063">
    <property type="entry name" value="SAM-dependent_MTases_sf"/>
</dbReference>
<protein>
    <submittedName>
        <fullName evidence="2">Methylase</fullName>
    </submittedName>
</protein>
<dbReference type="SUPFAM" id="SSF53335">
    <property type="entry name" value="S-adenosyl-L-methionine-dependent methyltransferases"/>
    <property type="match status" value="1"/>
</dbReference>
<evidence type="ECO:0000313" key="2">
    <source>
        <dbReference type="EMBL" id="VVD85945.1"/>
    </source>
</evidence>
<feature type="domain" description="Methyltransferase type 11" evidence="1">
    <location>
        <begin position="94"/>
        <end position="188"/>
    </location>
</feature>
<dbReference type="EMBL" id="CABPSJ010000002">
    <property type="protein sequence ID" value="VVD85945.1"/>
    <property type="molecule type" value="Genomic_DNA"/>
</dbReference>
<sequence length="291" mass="32214">MADICRFGVTIAPRIFISPCRPVTFAHSRHRAPYGAVTLEPRMPSSDPASIGRTAYASFAERYAEIAVTKPHNALYERPATRALLGDTADLQVLDAGCGPGINSAWLAGQGATVHGIDVTPEMIVLARKRCEGLAARFDVQDLGETFATLTDNRFDAIVSALALDYVEDLGPTFLEFARVAKPGATLVWSMGHPMRDWMDERTRRNSTYFETTRFGMYWSGFGEPKPYVESYRRPLAGILNAAAEAGWQIERMVEPLPLPEMKAVDRRLYDELSQAPAFMCVRARLAPPAR</sequence>
<evidence type="ECO:0000259" key="1">
    <source>
        <dbReference type="Pfam" id="PF08241"/>
    </source>
</evidence>
<accession>A0A5E4TDF0</accession>
<dbReference type="GO" id="GO:0032259">
    <property type="term" value="P:methylation"/>
    <property type="evidence" value="ECO:0007669"/>
    <property type="project" value="UniProtKB-KW"/>
</dbReference>
<dbReference type="AlphaFoldDB" id="A0A5E4TDF0"/>
<dbReference type="Proteomes" id="UP000337189">
    <property type="component" value="Unassembled WGS sequence"/>
</dbReference>
<dbReference type="CDD" id="cd02440">
    <property type="entry name" value="AdoMet_MTases"/>
    <property type="match status" value="1"/>
</dbReference>
<name>A0A5E4TDF0_9BURK</name>
<keyword evidence="2" id="KW-0489">Methyltransferase</keyword>
<dbReference type="PANTHER" id="PTHR43464:SF23">
    <property type="entry name" value="JUVENILE HORMONE ACID O-METHYLTRANSFERASE"/>
    <property type="match status" value="1"/>
</dbReference>
<reference evidence="2 3" key="1">
    <citation type="submission" date="2019-08" db="EMBL/GenBank/DDBJ databases">
        <authorList>
            <person name="Peeters C."/>
        </authorList>
    </citation>
    <scope>NUCLEOTIDE SEQUENCE [LARGE SCALE GENOMIC DNA]</scope>
    <source>
        <strain evidence="2 3">LMG 31110</strain>
    </source>
</reference>
<keyword evidence="2" id="KW-0808">Transferase</keyword>
<gene>
    <name evidence="2" type="ORF">PCO31110_01359</name>
</gene>
<dbReference type="Gene3D" id="3.40.50.150">
    <property type="entry name" value="Vaccinia Virus protein VP39"/>
    <property type="match status" value="1"/>
</dbReference>
<dbReference type="Pfam" id="PF08241">
    <property type="entry name" value="Methyltransf_11"/>
    <property type="match status" value="1"/>
</dbReference>
<proteinExistence type="predicted"/>
<dbReference type="GO" id="GO:0010420">
    <property type="term" value="F:polyprenyldihydroxybenzoate methyltransferase activity"/>
    <property type="evidence" value="ECO:0007669"/>
    <property type="project" value="TreeGrafter"/>
</dbReference>